<comment type="caution">
    <text evidence="7">The sequence shown here is derived from an EMBL/GenBank/DDBJ whole genome shotgun (WGS) entry which is preliminary data.</text>
</comment>
<dbReference type="InterPro" id="IPR011989">
    <property type="entry name" value="ARM-like"/>
</dbReference>
<name>A0AAN7HZY6_9FUNG</name>
<dbReference type="GO" id="GO:0051603">
    <property type="term" value="P:proteolysis involved in protein catabolic process"/>
    <property type="evidence" value="ECO:0007669"/>
    <property type="project" value="TreeGrafter"/>
</dbReference>
<evidence type="ECO:0000256" key="3">
    <source>
        <dbReference type="ARBA" id="ARBA00022833"/>
    </source>
</evidence>
<organism evidence="7 8">
    <name type="scientific">Mucor velutinosus</name>
    <dbReference type="NCBI Taxonomy" id="708070"/>
    <lineage>
        <taxon>Eukaryota</taxon>
        <taxon>Fungi</taxon>
        <taxon>Fungi incertae sedis</taxon>
        <taxon>Mucoromycota</taxon>
        <taxon>Mucoromycotina</taxon>
        <taxon>Mucoromycetes</taxon>
        <taxon>Mucorales</taxon>
        <taxon>Mucorineae</taxon>
        <taxon>Mucoraceae</taxon>
        <taxon>Mucor</taxon>
    </lineage>
</organism>
<feature type="compositionally biased region" description="Low complexity" evidence="4">
    <location>
        <begin position="818"/>
        <end position="834"/>
    </location>
</feature>
<dbReference type="SUPFAM" id="SSF48371">
    <property type="entry name" value="ARM repeat"/>
    <property type="match status" value="1"/>
</dbReference>
<keyword evidence="5" id="KW-1133">Transmembrane helix</keyword>
<sequence>MPPSNSKRDGELPAVLCFVTGIAAVLMGYSVYSHLKTLHDRTTSPPKTSTTKPGSKLEDSIRLKSLAYLTQSHNVNIQSSSIKIILERAMSATYLPKIIAACDKDQPIQIKSKALPSLQLLTRKENNKAALLEAGALGVLVDALKCTDPAMKEVTQRYVAVAICDLIQGSDINKYCILELGVLEPIKRILTSDDIRNNELKYWTLMILYQISLSDPLPKVLIENGFVSLLARMARMTYGNTNMPKFCMQSLVRIAANVDVSEAKRVLKELLDYNIVDLISNCLRGDDVELIYWAAGLMHEFVLKDVAADKFRDIKGIHAILASLLSAEEMYISRVILRTIKFMAFGQEKFRREMVRSGMVKKIMHCLSLNDEDVRYWAILCMHVVAGQVEAHEDIISAPEFEILLELALSPKIKVAIFVSDILSLICCISSNSTHMEPNLSLIVKTLNALLVEGELDAQYNAAGAIFNVMTMGHSFSSKVRDTCFDTLLTLSRTASHERIQLTCTKGSLMVAIKNRFLMSKVNNQVTEPLMEKVNSISQLSLPVMITQALLRAAKQASGGGASPSSAATAATTKPGFSIHDAMQRDDDEDEQQEIEQVIEEEEDEYPRTPDYVDVSEQGTISNASRINRVLLDKKKNKLSNKSTSIMTSADILYLFDTNIPSSQREILLMKFELPLDTKNHLIGALAALNILLENDQVIRNMVFQDRYPNAAMVDQMMMDMEDEAFSPPHKVKTAAASTKTTLPEHIRHLVENLVQLSAYPALEEWATMHHRNYSLNRITETRASSIYNDVIEWMCSCAEMPLATYYQHDTYDHDVDSSSSNSSSSSLDDSQSSGEEQIGFVTIHKQKPRKQRHSVMSQQFRYRHRRHRRHHGNQYRPLYQSDNDSSCSSRSAMTDDGDSEEEGIDRHMLSAGTNATAAHVYPQRRRIESAAERMGEARRKGEHFDLDDVLSISYASEYYLGFSNRALVLLNSLARHASIKQYLVQEAHFIPILIYLYEGYSGLTDRVMACLGGLFSSCNSDSNIDIPESAFRLLVVLLWRDIRSPLVRKQSWLFYSRLVLSYCSQSIAQQLSSHASAADFVELDLSSKSKYCLVNHLQVRNDSWTFETVKATHYVPAVLDNTEGATHKYAFEVVLESSGLMQVGWITDHFEFDAEGGQGVGDDTYSYGYDGNRCKKWHGPYTNMKTLYGLKWAEGDVITCAIDMDDAEIKYYKNGKDMGVAFYGILVSRNWYPAMSLSTGQQCKFQFGGAIDPLRYLPKGYTSLASLAQKTPANIELPPPQVSKAKSPAPVISPTTVEEPDIMDLSQALAQMSVDSRGNSPVSPQHHDKFNAAATNAGNTEPELKPIDSTTSAVREVTLPTANATRSHTRHYQASLLVELMDAYHKPLPSLYFEVIVGFAKKEPIPTESIITFGLQSLHPESSFYFEYDRCSTSCSLIFGRHLRSKSFELCIQDADIVGIVYIDESNEVGLTINGNIKAFVYLDDQSKPYLPFVTGCMKSDINYGEHSFAWKYAETSACRHRFAKYFDKLLGI</sequence>
<evidence type="ECO:0000259" key="6">
    <source>
        <dbReference type="PROSITE" id="PS50188"/>
    </source>
</evidence>
<reference evidence="7 8" key="1">
    <citation type="submission" date="2022-11" db="EMBL/GenBank/DDBJ databases">
        <title>Mucor velutinosus strain NIH1002 WGS.</title>
        <authorList>
            <person name="Subramanian P."/>
            <person name="Mullikin J.C."/>
            <person name="Segre J.A."/>
            <person name="Zelazny A.M."/>
        </authorList>
    </citation>
    <scope>NUCLEOTIDE SEQUENCE [LARGE SCALE GENOMIC DNA]</scope>
    <source>
        <strain evidence="7 8">NIH1002</strain>
    </source>
</reference>
<feature type="region of interest" description="Disordered" evidence="4">
    <location>
        <begin position="814"/>
        <end position="903"/>
    </location>
</feature>
<dbReference type="GO" id="GO:0008270">
    <property type="term" value="F:zinc ion binding"/>
    <property type="evidence" value="ECO:0007669"/>
    <property type="project" value="UniProtKB-KW"/>
</dbReference>
<evidence type="ECO:0000313" key="8">
    <source>
        <dbReference type="Proteomes" id="UP001304243"/>
    </source>
</evidence>
<dbReference type="InterPro" id="IPR016024">
    <property type="entry name" value="ARM-type_fold"/>
</dbReference>
<dbReference type="SMART" id="SM00449">
    <property type="entry name" value="SPRY"/>
    <property type="match status" value="1"/>
</dbReference>
<dbReference type="SUPFAM" id="SSF49899">
    <property type="entry name" value="Concanavalin A-like lectins/glucanases"/>
    <property type="match status" value="1"/>
</dbReference>
<dbReference type="EMBL" id="JASEJX010000015">
    <property type="protein sequence ID" value="KAK4514282.1"/>
    <property type="molecule type" value="Genomic_DNA"/>
</dbReference>
<dbReference type="PANTHER" id="PTHR13363">
    <property type="entry name" value="RING FINGER AND SRY DOMAIN-CONTAINING"/>
    <property type="match status" value="1"/>
</dbReference>
<keyword evidence="8" id="KW-1185">Reference proteome</keyword>
<keyword evidence="5" id="KW-0472">Membrane</keyword>
<feature type="compositionally biased region" description="Basic residues" evidence="4">
    <location>
        <begin position="845"/>
        <end position="854"/>
    </location>
</feature>
<keyword evidence="3" id="KW-0862">Zinc</keyword>
<keyword evidence="1" id="KW-0479">Metal-binding</keyword>
<evidence type="ECO:0000256" key="2">
    <source>
        <dbReference type="ARBA" id="ARBA00022771"/>
    </source>
</evidence>
<dbReference type="InterPro" id="IPR003877">
    <property type="entry name" value="SPRY_dom"/>
</dbReference>
<feature type="compositionally biased region" description="Low complexity" evidence="4">
    <location>
        <begin position="882"/>
        <end position="892"/>
    </location>
</feature>
<dbReference type="RefSeq" id="XP_064680948.1">
    <property type="nucleotide sequence ID" value="XM_064821262.1"/>
</dbReference>
<evidence type="ECO:0000256" key="5">
    <source>
        <dbReference type="SAM" id="Phobius"/>
    </source>
</evidence>
<gene>
    <name evidence="7" type="primary">RIB4</name>
    <name evidence="7" type="ORF">ATC70_001874</name>
</gene>
<feature type="compositionally biased region" description="Basic residues" evidence="4">
    <location>
        <begin position="862"/>
        <end position="874"/>
    </location>
</feature>
<feature type="domain" description="B30.2/SPRY" evidence="6">
    <location>
        <begin position="1066"/>
        <end position="1255"/>
    </location>
</feature>
<dbReference type="GO" id="GO:0005737">
    <property type="term" value="C:cytoplasm"/>
    <property type="evidence" value="ECO:0007669"/>
    <property type="project" value="TreeGrafter"/>
</dbReference>
<dbReference type="InterPro" id="IPR001870">
    <property type="entry name" value="B30.2/SPRY"/>
</dbReference>
<evidence type="ECO:0000256" key="1">
    <source>
        <dbReference type="ARBA" id="ARBA00022723"/>
    </source>
</evidence>
<dbReference type="GeneID" id="89945576"/>
<keyword evidence="2" id="KW-0863">Zinc-finger</keyword>
<dbReference type="InterPro" id="IPR013320">
    <property type="entry name" value="ConA-like_dom_sf"/>
</dbReference>
<protein>
    <submittedName>
        <fullName evidence="7">Lumazine synthase</fullName>
        <ecNumber evidence="7">2.5.1.78</ecNumber>
    </submittedName>
</protein>
<feature type="transmembrane region" description="Helical" evidence="5">
    <location>
        <begin position="12"/>
        <end position="32"/>
    </location>
</feature>
<dbReference type="GO" id="GO:0004842">
    <property type="term" value="F:ubiquitin-protein transferase activity"/>
    <property type="evidence" value="ECO:0007669"/>
    <property type="project" value="InterPro"/>
</dbReference>
<keyword evidence="7" id="KW-0808">Transferase</keyword>
<dbReference type="Proteomes" id="UP001304243">
    <property type="component" value="Unassembled WGS sequence"/>
</dbReference>
<dbReference type="Pfam" id="PF00622">
    <property type="entry name" value="SPRY"/>
    <property type="match status" value="1"/>
</dbReference>
<dbReference type="InterPro" id="IPR045129">
    <property type="entry name" value="RNF123/RKP/RSPRY1"/>
</dbReference>
<dbReference type="PRINTS" id="PR00795">
    <property type="entry name" value="RYANODINER"/>
</dbReference>
<dbReference type="EC" id="2.5.1.78" evidence="7"/>
<keyword evidence="5" id="KW-0812">Transmembrane</keyword>
<dbReference type="Gene3D" id="2.60.120.920">
    <property type="match status" value="1"/>
</dbReference>
<proteinExistence type="predicted"/>
<dbReference type="Gene3D" id="1.25.10.10">
    <property type="entry name" value="Leucine-rich Repeat Variant"/>
    <property type="match status" value="2"/>
</dbReference>
<dbReference type="GO" id="GO:0005219">
    <property type="term" value="F:ryanodine-sensitive calcium-release channel activity"/>
    <property type="evidence" value="ECO:0007669"/>
    <property type="project" value="InterPro"/>
</dbReference>
<dbReference type="GO" id="GO:0000906">
    <property type="term" value="F:6,7-dimethyl-8-ribityllumazine synthase activity"/>
    <property type="evidence" value="ECO:0007669"/>
    <property type="project" value="UniProtKB-EC"/>
</dbReference>
<dbReference type="PANTHER" id="PTHR13363:SF5">
    <property type="entry name" value="E3 UBIQUITIN-PROTEIN LIGASE RNF123"/>
    <property type="match status" value="1"/>
</dbReference>
<evidence type="ECO:0000313" key="7">
    <source>
        <dbReference type="EMBL" id="KAK4514282.1"/>
    </source>
</evidence>
<dbReference type="InterPro" id="IPR013333">
    <property type="entry name" value="Ryan_recept"/>
</dbReference>
<evidence type="ECO:0000256" key="4">
    <source>
        <dbReference type="SAM" id="MobiDB-lite"/>
    </source>
</evidence>
<dbReference type="PROSITE" id="PS50188">
    <property type="entry name" value="B302_SPRY"/>
    <property type="match status" value="1"/>
</dbReference>
<dbReference type="InterPro" id="IPR043136">
    <property type="entry name" value="B30.2/SPRY_sf"/>
</dbReference>
<accession>A0AAN7HZY6</accession>